<proteinExistence type="predicted"/>
<protein>
    <recommendedName>
        <fullName evidence="1">Lipid/polyisoprenoid-binding YceI-like domain-containing protein</fullName>
    </recommendedName>
</protein>
<dbReference type="AlphaFoldDB" id="A0A176T9K9"/>
<dbReference type="InterPro" id="IPR007372">
    <property type="entry name" value="Lipid/polyisoprenoid-bd_YceI"/>
</dbReference>
<evidence type="ECO:0000259" key="1">
    <source>
        <dbReference type="SMART" id="SM00867"/>
    </source>
</evidence>
<keyword evidence="3" id="KW-1185">Reference proteome</keyword>
<evidence type="ECO:0000313" key="2">
    <source>
        <dbReference type="EMBL" id="OAD44381.1"/>
    </source>
</evidence>
<feature type="domain" description="Lipid/polyisoprenoid-binding YceI-like" evidence="1">
    <location>
        <begin position="29"/>
        <end position="194"/>
    </location>
</feature>
<dbReference type="SUPFAM" id="SSF101874">
    <property type="entry name" value="YceI-like"/>
    <property type="match status" value="1"/>
</dbReference>
<dbReference type="InterPro" id="IPR036761">
    <property type="entry name" value="TTHA0802/YceI-like_sf"/>
</dbReference>
<accession>A0A176T9K9</accession>
<dbReference type="EMBL" id="LVWE01000050">
    <property type="protein sequence ID" value="OAD44381.1"/>
    <property type="molecule type" value="Genomic_DNA"/>
</dbReference>
<dbReference type="PANTHER" id="PTHR34406:SF1">
    <property type="entry name" value="PROTEIN YCEI"/>
    <property type="match status" value="1"/>
</dbReference>
<dbReference type="PANTHER" id="PTHR34406">
    <property type="entry name" value="PROTEIN YCEI"/>
    <property type="match status" value="1"/>
</dbReference>
<sequence length="194" mass="21727">MIYQKRLNVVILGMFAMFLCTSIKLNAQEFSVNTQNSSLLVYGTSNIHDWEIETENQSGVISLETANELQIKKLNFTVEVESLKSGKNGMDKNTYKALDTKKYKTIEFQLVSTEEITDLKDGNFKVKTKGDLKIAGVTKRISLDFNLNINEGTVKLVGEKSLKMTDYKVSPPTALLGTIKTGDEVTIKFNTILK</sequence>
<reference evidence="2 3" key="1">
    <citation type="submission" date="2016-02" db="EMBL/GenBank/DDBJ databases">
        <title>Draft genome sequence of Polaribacter atrinae KACC17473.</title>
        <authorList>
            <person name="Shin S.-K."/>
            <person name="Yi H."/>
        </authorList>
    </citation>
    <scope>NUCLEOTIDE SEQUENCE [LARGE SCALE GENOMIC DNA]</scope>
    <source>
        <strain evidence="2 3">KACC 17473</strain>
    </source>
</reference>
<dbReference type="RefSeq" id="WP_068450525.1">
    <property type="nucleotide sequence ID" value="NZ_CANKUV010000004.1"/>
</dbReference>
<dbReference type="Gene3D" id="2.40.128.110">
    <property type="entry name" value="Lipid/polyisoprenoid-binding, YceI-like"/>
    <property type="match status" value="1"/>
</dbReference>
<dbReference type="Proteomes" id="UP000076923">
    <property type="component" value="Unassembled WGS sequence"/>
</dbReference>
<dbReference type="STRING" id="1333662.LPB303_12075"/>
<dbReference type="Pfam" id="PF04264">
    <property type="entry name" value="YceI"/>
    <property type="match status" value="1"/>
</dbReference>
<name>A0A176T9K9_9FLAO</name>
<organism evidence="2 3">
    <name type="scientific">Polaribacter atrinae</name>
    <dbReference type="NCBI Taxonomy" id="1333662"/>
    <lineage>
        <taxon>Bacteria</taxon>
        <taxon>Pseudomonadati</taxon>
        <taxon>Bacteroidota</taxon>
        <taxon>Flavobacteriia</taxon>
        <taxon>Flavobacteriales</taxon>
        <taxon>Flavobacteriaceae</taxon>
    </lineage>
</organism>
<comment type="caution">
    <text evidence="2">The sequence shown here is derived from an EMBL/GenBank/DDBJ whole genome shotgun (WGS) entry which is preliminary data.</text>
</comment>
<dbReference type="SMART" id="SM00867">
    <property type="entry name" value="YceI"/>
    <property type="match status" value="1"/>
</dbReference>
<gene>
    <name evidence="2" type="ORF">LPB303_12075</name>
</gene>
<evidence type="ECO:0000313" key="3">
    <source>
        <dbReference type="Proteomes" id="UP000076923"/>
    </source>
</evidence>